<sequence length="671" mass="71216">MSRPILTCGLGLLALLGAPALQARSAQLQVARVGTPAGSVEQLRINLDWPDRADSGVLELQAAQVDLPALGGRLRAVRWRCPLRRSPGSGWTCAGTLRAAGIAPMQLAIRLDETALHAELAHAGTRVQLACSTARPDVFAVVLEQVPLAWMQGLLAQAWPQARFTGGHMDGRLHLQADARALQVDGPLQFAAAGLQNGDASIVGEGLGARVQLHYRSAPEATRARVEATLQGGEFLAGNTYVALPQTPVGLQLEAVREGPGGWVLPRIVWDDGAVLTASAQAALDAEGNLDHLSLQARSDDLAPFKPRYLSGWMGLVGLGGVDLHGGLSVQAQVQDGRLQTLAADLRQVDVRDPAGRFVFDHLQGDLRYSAGVPVASALEWQGGQLYGLKFGATALPFTSAGGVLALPQATVPLSGGRLTLRDAVIRPPRDGDGLEIYFGLRLDDVDFGQVAQALGLPPFQGRLQGDIPRAHYARDRIAFEGGLELGLFEGQVTFSSLALERPFGTAPSLSADIALRGLDLLRLTEVLGFGSITGRLDGRIDGLRLVDWTPVAFDAWLATADAPGVRRRISQRAVQDIGSVGGASFVQTLQGRLIALFQEFGYRRIGVGCRLENQICAMSGLHSEGNAFTIVEGQGLPRLDVVGHNRAVDWPTLVERLMAAGKGDVAPVIH</sequence>
<feature type="chain" id="PRO_5020232512" description="Dicarboxylate transport" evidence="1">
    <location>
        <begin position="24"/>
        <end position="671"/>
    </location>
</feature>
<protein>
    <recommendedName>
        <fullName evidence="4">Dicarboxylate transport</fullName>
    </recommendedName>
</protein>
<evidence type="ECO:0008006" key="4">
    <source>
        <dbReference type="Google" id="ProtNLM"/>
    </source>
</evidence>
<feature type="signal peptide" evidence="1">
    <location>
        <begin position="1"/>
        <end position="23"/>
    </location>
</feature>
<evidence type="ECO:0000313" key="2">
    <source>
        <dbReference type="EMBL" id="TCT24436.1"/>
    </source>
</evidence>
<dbReference type="OrthoDB" id="6191549at2"/>
<organism evidence="2 3">
    <name type="scientific">Thermomonas haemolytica</name>
    <dbReference type="NCBI Taxonomy" id="141949"/>
    <lineage>
        <taxon>Bacteria</taxon>
        <taxon>Pseudomonadati</taxon>
        <taxon>Pseudomonadota</taxon>
        <taxon>Gammaproteobacteria</taxon>
        <taxon>Lysobacterales</taxon>
        <taxon>Lysobacteraceae</taxon>
        <taxon>Thermomonas</taxon>
    </lineage>
</organism>
<comment type="caution">
    <text evidence="2">The sequence shown here is derived from an EMBL/GenBank/DDBJ whole genome shotgun (WGS) entry which is preliminary data.</text>
</comment>
<keyword evidence="1" id="KW-0732">Signal</keyword>
<evidence type="ECO:0000256" key="1">
    <source>
        <dbReference type="SAM" id="SignalP"/>
    </source>
</evidence>
<dbReference type="AlphaFoldDB" id="A0A4R3N8B2"/>
<reference evidence="2 3" key="1">
    <citation type="submission" date="2019-03" db="EMBL/GenBank/DDBJ databases">
        <title>Genomic Encyclopedia of Type Strains, Phase IV (KMG-IV): sequencing the most valuable type-strain genomes for metagenomic binning, comparative biology and taxonomic classification.</title>
        <authorList>
            <person name="Goeker M."/>
        </authorList>
    </citation>
    <scope>NUCLEOTIDE SEQUENCE [LARGE SCALE GENOMIC DNA]</scope>
    <source>
        <strain evidence="2 3">DSM 13605</strain>
    </source>
</reference>
<dbReference type="RefSeq" id="WP_114960218.1">
    <property type="nucleotide sequence ID" value="NZ_MSZW01000020.1"/>
</dbReference>
<dbReference type="Proteomes" id="UP000295414">
    <property type="component" value="Unassembled WGS sequence"/>
</dbReference>
<keyword evidence="3" id="KW-1185">Reference proteome</keyword>
<evidence type="ECO:0000313" key="3">
    <source>
        <dbReference type="Proteomes" id="UP000295414"/>
    </source>
</evidence>
<gene>
    <name evidence="2" type="ORF">EDC34_104123</name>
</gene>
<name>A0A4R3N8B2_9GAMM</name>
<proteinExistence type="predicted"/>
<dbReference type="EMBL" id="SMAP01000004">
    <property type="protein sequence ID" value="TCT24436.1"/>
    <property type="molecule type" value="Genomic_DNA"/>
</dbReference>
<accession>A0A4R3N8B2</accession>